<feature type="compositionally biased region" description="Low complexity" evidence="2">
    <location>
        <begin position="1174"/>
        <end position="1202"/>
    </location>
</feature>
<dbReference type="OrthoDB" id="296632at2759"/>
<feature type="compositionally biased region" description="Low complexity" evidence="2">
    <location>
        <begin position="371"/>
        <end position="381"/>
    </location>
</feature>
<feature type="region of interest" description="Disordered" evidence="2">
    <location>
        <begin position="351"/>
        <end position="436"/>
    </location>
</feature>
<dbReference type="SMART" id="SM00360">
    <property type="entry name" value="RRM"/>
    <property type="match status" value="2"/>
</dbReference>
<dbReference type="Pfam" id="PF00076">
    <property type="entry name" value="RRM_1"/>
    <property type="match status" value="1"/>
</dbReference>
<reference evidence="4 5" key="1">
    <citation type="journal article" date="2018" name="Plant J.">
        <title>Genome sequences of Chlorella sorokiniana UTEX 1602 and Micractinium conductrix SAG 241.80: implications to maltose excretion by a green alga.</title>
        <authorList>
            <person name="Arriola M.B."/>
            <person name="Velmurugan N."/>
            <person name="Zhang Y."/>
            <person name="Plunkett M.H."/>
            <person name="Hondzo H."/>
            <person name="Barney B.M."/>
        </authorList>
    </citation>
    <scope>NUCLEOTIDE SEQUENCE [LARGE SCALE GENOMIC DNA]</scope>
    <source>
        <strain evidence="4 5">SAG 241.80</strain>
    </source>
</reference>
<evidence type="ECO:0000256" key="1">
    <source>
        <dbReference type="PROSITE-ProRule" id="PRU00176"/>
    </source>
</evidence>
<evidence type="ECO:0000313" key="5">
    <source>
        <dbReference type="Proteomes" id="UP000239649"/>
    </source>
</evidence>
<sequence>MAEYGGAATAAWRGVQDPHVSAQFTQPTRVIHLRNLPFELTLDEIREFCSPFGTVVAIKEKIGPLKNQAFVEFSTIEQAVQIVTYWNTASEQAQFRGRPTWLSYSGRDKLTNVLPTTDNPTPVLQITIPGIPPDLVPQMNLELIHSVLSACGFVVKLVIHIKPSKNTLTAWAQFADVTTAGTVRAALHGQQIPRHLLNEHPTPPVMQLAFANRYDLPVPTQSTHTRDFTDASVPWGEVDWPAVQSLLPVKSDSSGHSNVLSVEFDNMTYPVTLDGIHTICSTYGAVQKIHIYEREGKSVALVQFADSATADSARSALEGHAMYDGGHNVMRVAFSKHHNLVVRNTDKSRDFTMPAAPQRRPPAPAPPPVGQPTQTVVQYVPVPMPGGGPPPYGMPPQGGPPHGMPPPGAMPPAAAAYAAPPPQQQHSAHDPSFHVSGDDFVRQHEKLVNDFKMGRMGMPQQQGPPPPAYGAPPPGYYPRPPAPAPPPAAPYGGYYPPGPPAGTPPPQQQQYGGPPPPAYGGPPPGYGAPPPAGGPPPGPPPPGTYPGQQPQPYYGGQQPGGPPPPGHAAEEQQQQLLGPASAEASAQPTAVKEQRTGVSPLPAPTPDGEDEPAAPRSAGPPMPLTDGAATPAVAAPAPAKPPAPQGEDEAAALLALLARSEEGGSDAGAAAAAAGGGPASQAAADGALPARAARRPGAPADQSPAAPTPVAAASKAYSLNSRVGQATASILDYIRRHQAFYLEQGGSGVPERILRQTFGNNPDTSKALRFLLAESRTLRTGLGGRKDPYSYVLAPGATDTPLPLPPAAPARGAVRPAAAAAAAAPAAPVAAAAAAAQSQAAGPGSEWAQASLPLARQGSGVGSARGGSEARQAPPTVLRGATKRKPQRPSAAAADAQQPAVQPRWEQQQQQQQQQQRESTPVGSAAPSGGGSGPVEGSRRRRRPSTKAQENADAEQLLEALESGGGGFGASASKAAASTRKRAAPARSAAASYPLEAEASSTQLTDDAAASQQQSGVGTKRVRSAAAAAAAAATAAATPSPAVGAMVGPTGLMMHPAAVTPATCVLPMTPLPHFMPPGCMLPSAGMTLPTPGAAGVTAAAAAAAAASLSPDHQQQQQAAMLQMQMHAHATHMAILQMQWMQMQHMQHHLHHQPPPQQQPAVPGAAPLAEQPGMQLPQQQPGAPLAAQQQQLLAQAAADPQAAKRGSSDGAAALAPE</sequence>
<feature type="compositionally biased region" description="Low complexity" evidence="2">
    <location>
        <begin position="628"/>
        <end position="637"/>
    </location>
</feature>
<keyword evidence="1" id="KW-0694">RNA-binding</keyword>
<proteinExistence type="predicted"/>
<comment type="caution">
    <text evidence="4">The sequence shown here is derived from an EMBL/GenBank/DDBJ whole genome shotgun (WGS) entry which is preliminary data.</text>
</comment>
<feature type="compositionally biased region" description="Low complexity" evidence="2">
    <location>
        <begin position="545"/>
        <end position="556"/>
    </location>
</feature>
<organism evidence="4 5">
    <name type="scientific">Micractinium conductrix</name>
    <dbReference type="NCBI Taxonomy" id="554055"/>
    <lineage>
        <taxon>Eukaryota</taxon>
        <taxon>Viridiplantae</taxon>
        <taxon>Chlorophyta</taxon>
        <taxon>core chlorophytes</taxon>
        <taxon>Trebouxiophyceae</taxon>
        <taxon>Chlorellales</taxon>
        <taxon>Chlorellaceae</taxon>
        <taxon>Chlorella clade</taxon>
        <taxon>Micractinium</taxon>
    </lineage>
</organism>
<feature type="region of interest" description="Disordered" evidence="2">
    <location>
        <begin position="856"/>
        <end position="952"/>
    </location>
</feature>
<dbReference type="InterPro" id="IPR012677">
    <property type="entry name" value="Nucleotide-bd_a/b_plait_sf"/>
</dbReference>
<accession>A0A2P6VP10</accession>
<feature type="compositionally biased region" description="Pro residues" evidence="2">
    <location>
        <begin position="462"/>
        <end position="489"/>
    </location>
</feature>
<dbReference type="Pfam" id="PF13893">
    <property type="entry name" value="RRM_5"/>
    <property type="match status" value="1"/>
</dbReference>
<dbReference type="InterPro" id="IPR000504">
    <property type="entry name" value="RRM_dom"/>
</dbReference>
<feature type="compositionally biased region" description="Basic and acidic residues" evidence="2">
    <location>
        <begin position="427"/>
        <end position="436"/>
    </location>
</feature>
<feature type="region of interest" description="Disordered" evidence="2">
    <location>
        <begin position="455"/>
        <end position="647"/>
    </location>
</feature>
<dbReference type="GO" id="GO:0003723">
    <property type="term" value="F:RNA binding"/>
    <property type="evidence" value="ECO:0007669"/>
    <property type="project" value="UniProtKB-UniRule"/>
</dbReference>
<feature type="domain" description="RRM" evidence="3">
    <location>
        <begin position="29"/>
        <end position="107"/>
    </location>
</feature>
<feature type="compositionally biased region" description="Pro residues" evidence="2">
    <location>
        <begin position="359"/>
        <end position="370"/>
    </location>
</feature>
<dbReference type="Proteomes" id="UP000239649">
    <property type="component" value="Unassembled WGS sequence"/>
</dbReference>
<protein>
    <submittedName>
        <fullName evidence="4">Polypyrimidine tract-binding-like protein 1 isoform X1</fullName>
    </submittedName>
</protein>
<dbReference type="SUPFAM" id="SSF54928">
    <property type="entry name" value="RNA-binding domain, RBD"/>
    <property type="match status" value="3"/>
</dbReference>
<dbReference type="AlphaFoldDB" id="A0A2P6VP10"/>
<dbReference type="STRING" id="554055.A0A2P6VP10"/>
<keyword evidence="5" id="KW-1185">Reference proteome</keyword>
<evidence type="ECO:0000256" key="2">
    <source>
        <dbReference type="SAM" id="MobiDB-lite"/>
    </source>
</evidence>
<dbReference type="PROSITE" id="PS50102">
    <property type="entry name" value="RRM"/>
    <property type="match status" value="2"/>
</dbReference>
<feature type="region of interest" description="Disordered" evidence="2">
    <location>
        <begin position="1145"/>
        <end position="1216"/>
    </location>
</feature>
<name>A0A2P6VP10_9CHLO</name>
<evidence type="ECO:0000259" key="3">
    <source>
        <dbReference type="PROSITE" id="PS50102"/>
    </source>
</evidence>
<feature type="compositionally biased region" description="Pro residues" evidence="2">
    <location>
        <begin position="496"/>
        <end position="544"/>
    </location>
</feature>
<feature type="compositionally biased region" description="Pro residues" evidence="2">
    <location>
        <begin position="382"/>
        <end position="410"/>
    </location>
</feature>
<dbReference type="Gene3D" id="3.30.70.330">
    <property type="match status" value="3"/>
</dbReference>
<dbReference type="InterPro" id="IPR035979">
    <property type="entry name" value="RBD_domain_sf"/>
</dbReference>
<dbReference type="PANTHER" id="PTHR15592">
    <property type="entry name" value="MATRIN 3/NUCLEAR PROTEIN 220-RELATED"/>
    <property type="match status" value="1"/>
</dbReference>
<feature type="region of interest" description="Disordered" evidence="2">
    <location>
        <begin position="667"/>
        <end position="709"/>
    </location>
</feature>
<feature type="compositionally biased region" description="Low complexity" evidence="2">
    <location>
        <begin position="888"/>
        <end position="927"/>
    </location>
</feature>
<evidence type="ECO:0000313" key="4">
    <source>
        <dbReference type="EMBL" id="PSC75810.1"/>
    </source>
</evidence>
<dbReference type="EMBL" id="LHPF02000002">
    <property type="protein sequence ID" value="PSC75810.1"/>
    <property type="molecule type" value="Genomic_DNA"/>
</dbReference>
<gene>
    <name evidence="4" type="ORF">C2E20_1410</name>
</gene>
<feature type="domain" description="RRM" evidence="3">
    <location>
        <begin position="260"/>
        <end position="337"/>
    </location>
</feature>